<reference evidence="1 2" key="1">
    <citation type="journal article" date="2021" name="Elife">
        <title>Chloroplast acquisition without the gene transfer in kleptoplastic sea slugs, Plakobranchus ocellatus.</title>
        <authorList>
            <person name="Maeda T."/>
            <person name="Takahashi S."/>
            <person name="Yoshida T."/>
            <person name="Shimamura S."/>
            <person name="Takaki Y."/>
            <person name="Nagai Y."/>
            <person name="Toyoda A."/>
            <person name="Suzuki Y."/>
            <person name="Arimoto A."/>
            <person name="Ishii H."/>
            <person name="Satoh N."/>
            <person name="Nishiyama T."/>
            <person name="Hasebe M."/>
            <person name="Maruyama T."/>
            <person name="Minagawa J."/>
            <person name="Obokata J."/>
            <person name="Shigenobu S."/>
        </authorList>
    </citation>
    <scope>NUCLEOTIDE SEQUENCE [LARGE SCALE GENOMIC DNA]</scope>
</reference>
<evidence type="ECO:0000313" key="2">
    <source>
        <dbReference type="Proteomes" id="UP000735302"/>
    </source>
</evidence>
<accession>A0AAV4DI23</accession>
<gene>
    <name evidence="1" type="ORF">PoB_007018400</name>
</gene>
<dbReference type="Proteomes" id="UP000735302">
    <property type="component" value="Unassembled WGS sequence"/>
</dbReference>
<keyword evidence="2" id="KW-1185">Reference proteome</keyword>
<organism evidence="1 2">
    <name type="scientific">Plakobranchus ocellatus</name>
    <dbReference type="NCBI Taxonomy" id="259542"/>
    <lineage>
        <taxon>Eukaryota</taxon>
        <taxon>Metazoa</taxon>
        <taxon>Spiralia</taxon>
        <taxon>Lophotrochozoa</taxon>
        <taxon>Mollusca</taxon>
        <taxon>Gastropoda</taxon>
        <taxon>Heterobranchia</taxon>
        <taxon>Euthyneura</taxon>
        <taxon>Panpulmonata</taxon>
        <taxon>Sacoglossa</taxon>
        <taxon>Placobranchoidea</taxon>
        <taxon>Plakobranchidae</taxon>
        <taxon>Plakobranchus</taxon>
    </lineage>
</organism>
<protein>
    <submittedName>
        <fullName evidence="1">Uncharacterized protein</fullName>
    </submittedName>
</protein>
<proteinExistence type="predicted"/>
<sequence length="74" mass="8070">MGAWKFEITKLGVGGTVASEYALRSAGTLLSLVRSPPRAPQPDRGSQSLRSCLLWIGCIQTPNQPLYSYYAPRS</sequence>
<dbReference type="EMBL" id="BLXT01007896">
    <property type="protein sequence ID" value="GFO43679.1"/>
    <property type="molecule type" value="Genomic_DNA"/>
</dbReference>
<comment type="caution">
    <text evidence="1">The sequence shown here is derived from an EMBL/GenBank/DDBJ whole genome shotgun (WGS) entry which is preliminary data.</text>
</comment>
<dbReference type="AlphaFoldDB" id="A0AAV4DI23"/>
<name>A0AAV4DI23_9GAST</name>
<evidence type="ECO:0000313" key="1">
    <source>
        <dbReference type="EMBL" id="GFO43679.1"/>
    </source>
</evidence>